<dbReference type="GO" id="GO:0008360">
    <property type="term" value="P:regulation of cell shape"/>
    <property type="evidence" value="ECO:0007669"/>
    <property type="project" value="UniProtKB-KW"/>
</dbReference>
<dbReference type="GO" id="GO:0071972">
    <property type="term" value="F:peptidoglycan L,D-transpeptidase activity"/>
    <property type="evidence" value="ECO:0007669"/>
    <property type="project" value="TreeGrafter"/>
</dbReference>
<dbReference type="InterPro" id="IPR036138">
    <property type="entry name" value="PBP_dimer_sf"/>
</dbReference>
<comment type="subcellular location">
    <subcellularLocation>
        <location evidence="2">Membrane</location>
    </subcellularLocation>
</comment>
<keyword evidence="6" id="KW-0732">Signal</keyword>
<dbReference type="EMBL" id="CP048000">
    <property type="protein sequence ID" value="QHQ63567.1"/>
    <property type="molecule type" value="Genomic_DNA"/>
</dbReference>
<dbReference type="Gene3D" id="3.90.1310.10">
    <property type="entry name" value="Penicillin-binding protein 2a (Domain 2)"/>
    <property type="match status" value="1"/>
</dbReference>
<dbReference type="InterPro" id="IPR012338">
    <property type="entry name" value="Beta-lactam/transpept-like"/>
</dbReference>
<dbReference type="PANTHER" id="PTHR30627">
    <property type="entry name" value="PEPTIDOGLYCAN D,D-TRANSPEPTIDASE"/>
    <property type="match status" value="1"/>
</dbReference>
<dbReference type="EC" id="3.5.2.6" evidence="5"/>
<organism evidence="12 13">
    <name type="scientific">Anaerocolumna sedimenticola</name>
    <dbReference type="NCBI Taxonomy" id="2696063"/>
    <lineage>
        <taxon>Bacteria</taxon>
        <taxon>Bacillati</taxon>
        <taxon>Bacillota</taxon>
        <taxon>Clostridia</taxon>
        <taxon>Lachnospirales</taxon>
        <taxon>Lachnospiraceae</taxon>
        <taxon>Anaerocolumna</taxon>
    </lineage>
</organism>
<keyword evidence="7" id="KW-0378">Hydrolase</keyword>
<evidence type="ECO:0000256" key="5">
    <source>
        <dbReference type="ARBA" id="ARBA00012865"/>
    </source>
</evidence>
<dbReference type="InterPro" id="IPR005311">
    <property type="entry name" value="PBP_dimer"/>
</dbReference>
<dbReference type="InterPro" id="IPR050515">
    <property type="entry name" value="Beta-lactam/transpept"/>
</dbReference>
<comment type="catalytic activity">
    <reaction evidence="1">
        <text>a beta-lactam + H2O = a substituted beta-amino acid</text>
        <dbReference type="Rhea" id="RHEA:20401"/>
        <dbReference type="ChEBI" id="CHEBI:15377"/>
        <dbReference type="ChEBI" id="CHEBI:35627"/>
        <dbReference type="ChEBI" id="CHEBI:140347"/>
        <dbReference type="EC" id="3.5.2.6"/>
    </reaction>
</comment>
<dbReference type="GO" id="GO:0009252">
    <property type="term" value="P:peptidoglycan biosynthetic process"/>
    <property type="evidence" value="ECO:0007669"/>
    <property type="project" value="UniProtKB-KW"/>
</dbReference>
<dbReference type="InterPro" id="IPR001460">
    <property type="entry name" value="PCN-bd_Tpept"/>
</dbReference>
<dbReference type="GO" id="GO:0008658">
    <property type="term" value="F:penicillin binding"/>
    <property type="evidence" value="ECO:0007669"/>
    <property type="project" value="InterPro"/>
</dbReference>
<evidence type="ECO:0000259" key="11">
    <source>
        <dbReference type="Pfam" id="PF03717"/>
    </source>
</evidence>
<evidence type="ECO:0000256" key="7">
    <source>
        <dbReference type="ARBA" id="ARBA00022801"/>
    </source>
</evidence>
<keyword evidence="9" id="KW-0046">Antibiotic resistance</keyword>
<feature type="domain" description="Penicillin-binding protein dimerisation" evidence="11">
    <location>
        <begin position="1"/>
        <end position="269"/>
    </location>
</feature>
<evidence type="ECO:0000259" key="10">
    <source>
        <dbReference type="Pfam" id="PF00905"/>
    </source>
</evidence>
<reference evidence="12 13" key="1">
    <citation type="submission" date="2020-01" db="EMBL/GenBank/DDBJ databases">
        <title>Genome analysis of Anaerocolumna sp. CBA3638.</title>
        <authorList>
            <person name="Kim J."/>
            <person name="Roh S.W."/>
        </authorList>
    </citation>
    <scope>NUCLEOTIDE SEQUENCE [LARGE SCALE GENOMIC DNA]</scope>
    <source>
        <strain evidence="12 13">CBA3638</strain>
    </source>
</reference>
<proteinExistence type="inferred from homology"/>
<evidence type="ECO:0000313" key="13">
    <source>
        <dbReference type="Proteomes" id="UP000464314"/>
    </source>
</evidence>
<dbReference type="AlphaFoldDB" id="A0A6P1TT53"/>
<dbReference type="GO" id="GO:0005886">
    <property type="term" value="C:plasma membrane"/>
    <property type="evidence" value="ECO:0007669"/>
    <property type="project" value="UniProtKB-SubCell"/>
</dbReference>
<protein>
    <recommendedName>
        <fullName evidence="5">beta-lactamase</fullName>
        <ecNumber evidence="5">3.5.2.6</ecNumber>
    </recommendedName>
</protein>
<dbReference type="GO" id="GO:0071555">
    <property type="term" value="P:cell wall organization"/>
    <property type="evidence" value="ECO:0007669"/>
    <property type="project" value="UniProtKB-KW"/>
</dbReference>
<evidence type="ECO:0000256" key="3">
    <source>
        <dbReference type="ARBA" id="ARBA00007171"/>
    </source>
</evidence>
<dbReference type="SUPFAM" id="SSF56601">
    <property type="entry name" value="beta-lactamase/transpeptidase-like"/>
    <property type="match status" value="1"/>
</dbReference>
<evidence type="ECO:0000256" key="9">
    <source>
        <dbReference type="ARBA" id="ARBA00023251"/>
    </source>
</evidence>
<dbReference type="Gene3D" id="3.40.710.10">
    <property type="entry name" value="DD-peptidase/beta-lactamase superfamily"/>
    <property type="match status" value="1"/>
</dbReference>
<keyword evidence="8" id="KW-0472">Membrane</keyword>
<evidence type="ECO:0000256" key="1">
    <source>
        <dbReference type="ARBA" id="ARBA00001526"/>
    </source>
</evidence>
<keyword evidence="13" id="KW-1185">Reference proteome</keyword>
<gene>
    <name evidence="12" type="ORF">Ana3638_00490</name>
</gene>
<dbReference type="Pfam" id="PF03717">
    <property type="entry name" value="PBP_dimer"/>
    <property type="match status" value="1"/>
</dbReference>
<feature type="domain" description="Penicillin-binding protein transpeptidase" evidence="10">
    <location>
        <begin position="550"/>
        <end position="631"/>
    </location>
</feature>
<name>A0A6P1TT53_9FIRM</name>
<dbReference type="KEGG" id="anr:Ana3638_00490"/>
<evidence type="ECO:0000313" key="12">
    <source>
        <dbReference type="EMBL" id="QHQ63567.1"/>
    </source>
</evidence>
<evidence type="ECO:0000256" key="8">
    <source>
        <dbReference type="ARBA" id="ARBA00023136"/>
    </source>
</evidence>
<evidence type="ECO:0000256" key="4">
    <source>
        <dbReference type="ARBA" id="ARBA00007898"/>
    </source>
</evidence>
<comment type="similarity">
    <text evidence="3">Belongs to the transpeptidase family.</text>
</comment>
<sequence>MYDRNGKPLAYNRLAYTVTLKDTGDYKTNRIRQLTLNSVAYKLITILKINKEELNNDLIISLNADGNYEFTVEGVRLNRFKADVYGKAKTEDLTEAEKAATAEDMIKYLESDNKFSLYGEKAIEYTQEELSRYGLKKHYSKEETLGILGLRYMLSLNTFQKYLPITASKDVSEKTVVYVKENSSELPGADIGQEWLRIYDGGEAFAHILGYTGKISSEELDRLKDKDSDYTMESVVGKTGIEQYMEDTLKGKDGISNGYVNDSGKFTKKAEDSEKPVPGKDVYLSIDMELQTVVYKILEQHIAGILLGNIINAKEFDKKSVKDASDIKIPIYDVYFALVNNEIIDLKHLNSKTATEFEKNIYKKLLKEKETVMNLITKEFTEGKLPLKDLSPELQEYEKFITSKLDIINDTVVDKKDTVYISWAEKKDITMKEFFAHALESGWIDTEKLSSSGKYFTMEETYHVIAEEIKKESKQNTEFDKIVIKYLLLRDVISGQDICRLLYEQDVLSKKDKDYDELINNHLSAYSFLLEKIRNLEITPNQLALDPYSGSAVVVEAGTGKVLACVTYPGYDNNRLANQMDTGYYNKLYKDLSMPFYNRATQQLTAPGSTFKPITIIAGLKEQVITHIRQFSVTESSTK</sequence>
<dbReference type="PANTHER" id="PTHR30627:SF6">
    <property type="entry name" value="BETA-LACTAMASE YBXI-RELATED"/>
    <property type="match status" value="1"/>
</dbReference>
<evidence type="ECO:0000256" key="6">
    <source>
        <dbReference type="ARBA" id="ARBA00022729"/>
    </source>
</evidence>
<dbReference type="Proteomes" id="UP000464314">
    <property type="component" value="Chromosome"/>
</dbReference>
<comment type="similarity">
    <text evidence="4">Belongs to the class-D beta-lactamase family.</text>
</comment>
<dbReference type="SUPFAM" id="SSF56519">
    <property type="entry name" value="Penicillin binding protein dimerisation domain"/>
    <property type="match status" value="1"/>
</dbReference>
<dbReference type="Pfam" id="PF00905">
    <property type="entry name" value="Transpeptidase"/>
    <property type="match status" value="1"/>
</dbReference>
<accession>A0A6P1TT53</accession>
<evidence type="ECO:0000256" key="2">
    <source>
        <dbReference type="ARBA" id="ARBA00004370"/>
    </source>
</evidence>